<feature type="compositionally biased region" description="Low complexity" evidence="1">
    <location>
        <begin position="333"/>
        <end position="350"/>
    </location>
</feature>
<feature type="compositionally biased region" description="Basic residues" evidence="1">
    <location>
        <begin position="232"/>
        <end position="259"/>
    </location>
</feature>
<feature type="region of interest" description="Disordered" evidence="1">
    <location>
        <begin position="1"/>
        <end position="70"/>
    </location>
</feature>
<evidence type="ECO:0000313" key="3">
    <source>
        <dbReference type="Proteomes" id="UP001189429"/>
    </source>
</evidence>
<evidence type="ECO:0000313" key="2">
    <source>
        <dbReference type="EMBL" id="CAK0842039.1"/>
    </source>
</evidence>
<evidence type="ECO:0000256" key="1">
    <source>
        <dbReference type="SAM" id="MobiDB-lite"/>
    </source>
</evidence>
<dbReference type="Proteomes" id="UP001189429">
    <property type="component" value="Unassembled WGS sequence"/>
</dbReference>
<organism evidence="2 3">
    <name type="scientific">Prorocentrum cordatum</name>
    <dbReference type="NCBI Taxonomy" id="2364126"/>
    <lineage>
        <taxon>Eukaryota</taxon>
        <taxon>Sar</taxon>
        <taxon>Alveolata</taxon>
        <taxon>Dinophyceae</taxon>
        <taxon>Prorocentrales</taxon>
        <taxon>Prorocentraceae</taxon>
        <taxon>Prorocentrum</taxon>
    </lineage>
</organism>
<feature type="compositionally biased region" description="Gly residues" evidence="1">
    <location>
        <begin position="322"/>
        <end position="332"/>
    </location>
</feature>
<feature type="region of interest" description="Disordered" evidence="1">
    <location>
        <begin position="138"/>
        <end position="302"/>
    </location>
</feature>
<feature type="compositionally biased region" description="Basic and acidic residues" evidence="1">
    <location>
        <begin position="147"/>
        <end position="159"/>
    </location>
</feature>
<comment type="caution">
    <text evidence="2">The sequence shown here is derived from an EMBL/GenBank/DDBJ whole genome shotgun (WGS) entry which is preliminary data.</text>
</comment>
<accession>A0ABN9TAS8</accession>
<gene>
    <name evidence="2" type="ORF">PCOR1329_LOCUS37084</name>
</gene>
<feature type="non-terminal residue" evidence="2">
    <location>
        <position position="454"/>
    </location>
</feature>
<reference evidence="2" key="1">
    <citation type="submission" date="2023-10" db="EMBL/GenBank/DDBJ databases">
        <authorList>
            <person name="Chen Y."/>
            <person name="Shah S."/>
            <person name="Dougan E. K."/>
            <person name="Thang M."/>
            <person name="Chan C."/>
        </authorList>
    </citation>
    <scope>NUCLEOTIDE SEQUENCE [LARGE SCALE GENOMIC DNA]</scope>
</reference>
<dbReference type="EMBL" id="CAUYUJ010014504">
    <property type="protein sequence ID" value="CAK0842039.1"/>
    <property type="molecule type" value="Genomic_DNA"/>
</dbReference>
<sequence>ARRGGPQRAPPPAAARARRARGRPRRRGGRSLGCAAARRPRPRGAAVASGRLGRAPGECPAGRSSRRLGRGQHRCRHGLLLARRLADAAVCRWFGGRRRRFVPVERLLADAGVLRVDRGAGSDPRAAHVQRLVGRLRRRVPPGSRRGAAERGRGRERAAAPRAAAGPGRWVGQPGRGAGGVERERRRRRDRRGLRWRDAGQTRPSAARHLQRHPGHQHAVWRALGPPAGPAGHRRGRRRAAVQPRRPRREVRVHARPLRGGRAGPAEGGGRAGGAQRRPPPLEAPRGGRRRGAAAAGRPRPRALVRRAWAGRAPAEAPAAAGGLGQGGGGPCAGRRGAPRLRAGGQRPRARRAGLALRGLAGGGPGRWAGRVALGRGAGGSDPHGAWLGAPEYCCASDWDCYPSSPGRPDAILVSHLRAGSASAIVSRLCELCKAQPLGPRELHDTLGSELPAL</sequence>
<feature type="region of interest" description="Disordered" evidence="1">
    <location>
        <begin position="317"/>
        <end position="350"/>
    </location>
</feature>
<feature type="compositionally biased region" description="Basic residues" evidence="1">
    <location>
        <begin position="16"/>
        <end position="29"/>
    </location>
</feature>
<proteinExistence type="predicted"/>
<keyword evidence="3" id="KW-1185">Reference proteome</keyword>
<protein>
    <submittedName>
        <fullName evidence="2">Uncharacterized protein</fullName>
    </submittedName>
</protein>
<feature type="non-terminal residue" evidence="2">
    <location>
        <position position="1"/>
    </location>
</feature>
<feature type="compositionally biased region" description="Gly residues" evidence="1">
    <location>
        <begin position="261"/>
        <end position="273"/>
    </location>
</feature>
<name>A0ABN9TAS8_9DINO</name>